<protein>
    <submittedName>
        <fullName evidence="2">T. brucei spp.-specific protein</fullName>
    </submittedName>
</protein>
<evidence type="ECO:0000256" key="1">
    <source>
        <dbReference type="SAM" id="Phobius"/>
    </source>
</evidence>
<feature type="transmembrane region" description="Helical" evidence="1">
    <location>
        <begin position="130"/>
        <end position="147"/>
    </location>
</feature>
<dbReference type="RefSeq" id="XP_011774927.1">
    <property type="nucleotide sequence ID" value="XM_011776625.1"/>
</dbReference>
<dbReference type="EMBL" id="FN554970">
    <property type="protein sequence ID" value="CBH12647.1"/>
    <property type="molecule type" value="Genomic_DNA"/>
</dbReference>
<dbReference type="VEuPathDB" id="TriTrypDB:Tbg972.7.5580"/>
<reference evidence="3" key="1">
    <citation type="journal article" date="2010" name="PLoS Negl. Trop. Dis.">
        <title>The genome sequence of Trypanosoma brucei gambiense, causative agent of chronic human african trypanosomiasis.</title>
        <authorList>
            <person name="Jackson A.P."/>
            <person name="Sanders M."/>
            <person name="Berry A."/>
            <person name="McQuillan J."/>
            <person name="Aslett M.A."/>
            <person name="Quail M.A."/>
            <person name="Chukualim B."/>
            <person name="Capewell P."/>
            <person name="MacLeod A."/>
            <person name="Melville S.E."/>
            <person name="Gibson W."/>
            <person name="Barry J.D."/>
            <person name="Berriman M."/>
            <person name="Hertz-Fowler C."/>
        </authorList>
    </citation>
    <scope>NUCLEOTIDE SEQUENCE [LARGE SCALE GENOMIC DNA]</scope>
    <source>
        <strain evidence="3">MHOM/CI/86/DAL972</strain>
    </source>
</reference>
<organism evidence="2 3">
    <name type="scientific">Trypanosoma brucei gambiense (strain MHOM/CI/86/DAL972)</name>
    <dbReference type="NCBI Taxonomy" id="679716"/>
    <lineage>
        <taxon>Eukaryota</taxon>
        <taxon>Discoba</taxon>
        <taxon>Euglenozoa</taxon>
        <taxon>Kinetoplastea</taxon>
        <taxon>Metakinetoplastina</taxon>
        <taxon>Trypanosomatida</taxon>
        <taxon>Trypanosomatidae</taxon>
        <taxon>Trypanosoma</taxon>
    </lineage>
</organism>
<keyword evidence="1" id="KW-1133">Transmembrane helix</keyword>
<name>C9ZTB2_TRYB9</name>
<keyword evidence="1" id="KW-0472">Membrane</keyword>
<proteinExistence type="predicted"/>
<dbReference type="Proteomes" id="UP000002316">
    <property type="component" value="Chromosome 7"/>
</dbReference>
<dbReference type="KEGG" id="tbg:TbgDal_VII5580"/>
<evidence type="ECO:0000313" key="3">
    <source>
        <dbReference type="Proteomes" id="UP000002316"/>
    </source>
</evidence>
<accession>C9ZTB2</accession>
<sequence>MQASFEAGSGYQCRTGGTLVLTHLTPSVPPTCPFVQLCKHLFPSRFIVVITSVSQYFDLLIFPSLPPPPLLCHSVVPTFERNILREVVYSSSLSKLHVHLWKIILKRRRNAKRREGVKQERVLEVREQKVNRVIYIYIYIYIYLYIYREA</sequence>
<dbReference type="GeneID" id="23862802"/>
<gene>
    <name evidence="2" type="ORF">TbgDal_VII5580</name>
</gene>
<evidence type="ECO:0000313" key="2">
    <source>
        <dbReference type="EMBL" id="CBH12647.1"/>
    </source>
</evidence>
<keyword evidence="1" id="KW-0812">Transmembrane</keyword>
<dbReference type="AlphaFoldDB" id="C9ZTB2"/>